<dbReference type="EMBL" id="JAIWYP010000016">
    <property type="protein sequence ID" value="KAH3693725.1"/>
    <property type="molecule type" value="Genomic_DNA"/>
</dbReference>
<reference evidence="2" key="2">
    <citation type="submission" date="2020-11" db="EMBL/GenBank/DDBJ databases">
        <authorList>
            <person name="McCartney M.A."/>
            <person name="Auch B."/>
            <person name="Kono T."/>
            <person name="Mallez S."/>
            <person name="Becker A."/>
            <person name="Gohl D.M."/>
            <person name="Silverstein K.A.T."/>
            <person name="Koren S."/>
            <person name="Bechman K.B."/>
            <person name="Herman A."/>
            <person name="Abrahante J.E."/>
            <person name="Garbe J."/>
        </authorList>
    </citation>
    <scope>NUCLEOTIDE SEQUENCE</scope>
    <source>
        <strain evidence="2">Duluth1</strain>
        <tissue evidence="2">Whole animal</tissue>
    </source>
</reference>
<proteinExistence type="predicted"/>
<feature type="region of interest" description="Disordered" evidence="1">
    <location>
        <begin position="97"/>
        <end position="168"/>
    </location>
</feature>
<dbReference type="AlphaFoldDB" id="A0A9D3Y5I8"/>
<evidence type="ECO:0000313" key="3">
    <source>
        <dbReference type="Proteomes" id="UP000828390"/>
    </source>
</evidence>
<reference evidence="2" key="1">
    <citation type="journal article" date="2019" name="bioRxiv">
        <title>The Genome of the Zebra Mussel, Dreissena polymorpha: A Resource for Invasive Species Research.</title>
        <authorList>
            <person name="McCartney M.A."/>
            <person name="Auch B."/>
            <person name="Kono T."/>
            <person name="Mallez S."/>
            <person name="Zhang Y."/>
            <person name="Obille A."/>
            <person name="Becker A."/>
            <person name="Abrahante J.E."/>
            <person name="Garbe J."/>
            <person name="Badalamenti J.P."/>
            <person name="Herman A."/>
            <person name="Mangelson H."/>
            <person name="Liachko I."/>
            <person name="Sullivan S."/>
            <person name="Sone E.D."/>
            <person name="Koren S."/>
            <person name="Silverstein K.A.T."/>
            <person name="Beckman K.B."/>
            <person name="Gohl D.M."/>
        </authorList>
    </citation>
    <scope>NUCLEOTIDE SEQUENCE</scope>
    <source>
        <strain evidence="2">Duluth1</strain>
        <tissue evidence="2">Whole animal</tissue>
    </source>
</reference>
<dbReference type="Proteomes" id="UP000828390">
    <property type="component" value="Unassembled WGS sequence"/>
</dbReference>
<organism evidence="2 3">
    <name type="scientific">Dreissena polymorpha</name>
    <name type="common">Zebra mussel</name>
    <name type="synonym">Mytilus polymorpha</name>
    <dbReference type="NCBI Taxonomy" id="45954"/>
    <lineage>
        <taxon>Eukaryota</taxon>
        <taxon>Metazoa</taxon>
        <taxon>Spiralia</taxon>
        <taxon>Lophotrochozoa</taxon>
        <taxon>Mollusca</taxon>
        <taxon>Bivalvia</taxon>
        <taxon>Autobranchia</taxon>
        <taxon>Heteroconchia</taxon>
        <taxon>Euheterodonta</taxon>
        <taxon>Imparidentia</taxon>
        <taxon>Neoheterodontei</taxon>
        <taxon>Myida</taxon>
        <taxon>Dreissenoidea</taxon>
        <taxon>Dreissenidae</taxon>
        <taxon>Dreissena</taxon>
    </lineage>
</organism>
<evidence type="ECO:0000313" key="2">
    <source>
        <dbReference type="EMBL" id="KAH3693725.1"/>
    </source>
</evidence>
<evidence type="ECO:0000256" key="1">
    <source>
        <dbReference type="SAM" id="MobiDB-lite"/>
    </source>
</evidence>
<protein>
    <submittedName>
        <fullName evidence="2">Uncharacterized protein</fullName>
    </submittedName>
</protein>
<gene>
    <name evidence="2" type="ORF">DPMN_081165</name>
</gene>
<feature type="compositionally biased region" description="Polar residues" evidence="1">
    <location>
        <begin position="135"/>
        <end position="154"/>
    </location>
</feature>
<keyword evidence="3" id="KW-1185">Reference proteome</keyword>
<sequence>MVCDWSESVPEELRDLLIHLSRTTLALSHTSASSMSEMLRIRRDLILTSLPKDFLLEPGMNSLRTAPLTSGFLFGGRIQEAITADKDDQLHASLARNNSGQRQGVFKHPASRPPAVPAFKTAKRNNIFSKKPSFNPRSGPNRQSSYNRPSLSHKSSNKDSGKKGQTQAGTEEFQTFYRQGRTSCLSALGPFPFYRHNLRCLKYQSGPDFSTSQIDGFKLLQTHGFILL</sequence>
<accession>A0A9D3Y5I8</accession>
<name>A0A9D3Y5I8_DREPO</name>
<comment type="caution">
    <text evidence="2">The sequence shown here is derived from an EMBL/GenBank/DDBJ whole genome shotgun (WGS) entry which is preliminary data.</text>
</comment>